<name>A0A915C6T3_PARUN</name>
<evidence type="ECO:0000256" key="5">
    <source>
        <dbReference type="ARBA" id="ARBA00023136"/>
    </source>
</evidence>
<protein>
    <submittedName>
        <fullName evidence="8">Mpv17-like protein 2</fullName>
    </submittedName>
</protein>
<keyword evidence="5" id="KW-0472">Membrane</keyword>
<evidence type="ECO:0000256" key="1">
    <source>
        <dbReference type="ARBA" id="ARBA00004141"/>
    </source>
</evidence>
<organism evidence="7 8">
    <name type="scientific">Parascaris univalens</name>
    <name type="common">Nematode worm</name>
    <dbReference type="NCBI Taxonomy" id="6257"/>
    <lineage>
        <taxon>Eukaryota</taxon>
        <taxon>Metazoa</taxon>
        <taxon>Ecdysozoa</taxon>
        <taxon>Nematoda</taxon>
        <taxon>Chromadorea</taxon>
        <taxon>Rhabditida</taxon>
        <taxon>Spirurina</taxon>
        <taxon>Ascaridomorpha</taxon>
        <taxon>Ascaridoidea</taxon>
        <taxon>Ascarididae</taxon>
        <taxon>Parascaris</taxon>
    </lineage>
</organism>
<dbReference type="Pfam" id="PF04117">
    <property type="entry name" value="Mpv17_PMP22"/>
    <property type="match status" value="1"/>
</dbReference>
<reference evidence="8" key="1">
    <citation type="submission" date="2022-11" db="UniProtKB">
        <authorList>
            <consortium name="WormBaseParasite"/>
        </authorList>
    </citation>
    <scope>IDENTIFICATION</scope>
</reference>
<evidence type="ECO:0000256" key="2">
    <source>
        <dbReference type="ARBA" id="ARBA00006824"/>
    </source>
</evidence>
<keyword evidence="7" id="KW-1185">Reference proteome</keyword>
<keyword evidence="4" id="KW-1133">Transmembrane helix</keyword>
<dbReference type="GO" id="GO:0061668">
    <property type="term" value="P:mitochondrial ribosome assembly"/>
    <property type="evidence" value="ECO:0007669"/>
    <property type="project" value="TreeGrafter"/>
</dbReference>
<dbReference type="AlphaFoldDB" id="A0A915C6T3"/>
<dbReference type="Proteomes" id="UP000887569">
    <property type="component" value="Unplaced"/>
</dbReference>
<dbReference type="PANTHER" id="PTHR11266:SF8">
    <property type="entry name" value="MPV17-LIKE PROTEIN 2"/>
    <property type="match status" value="1"/>
</dbReference>
<comment type="subcellular location">
    <subcellularLocation>
        <location evidence="1">Membrane</location>
        <topology evidence="1">Multi-pass membrane protein</topology>
    </subcellularLocation>
</comment>
<dbReference type="GO" id="GO:0016020">
    <property type="term" value="C:membrane"/>
    <property type="evidence" value="ECO:0007669"/>
    <property type="project" value="UniProtKB-SubCell"/>
</dbReference>
<dbReference type="WBParaSite" id="PgR090_g017_t02">
    <property type="protein sequence ID" value="PgR090_g017_t02"/>
    <property type="gene ID" value="PgR090_g017"/>
</dbReference>
<evidence type="ECO:0000256" key="4">
    <source>
        <dbReference type="ARBA" id="ARBA00022989"/>
    </source>
</evidence>
<sequence length="195" mass="22078">MATRITKFVNIAFSSRYLLTTNTISCSALLGLADALQQYIHGDWDPKNSRPFSLWRTVRFTAMGIVVGPMNHYWYKWLDARIVRGSQGAIVLKKVFADMCVSPVFASTFISGVALLEGQSISGALNEYGRKFFRILMLDCCVWPPTQTFNFWLLPSSCRVLYVSTVQLVYNCFLSYIKHNEADGTPTVLQDVKHL</sequence>
<dbReference type="InterPro" id="IPR007248">
    <property type="entry name" value="Mpv17_PMP22"/>
</dbReference>
<accession>A0A915C6T3</accession>
<proteinExistence type="inferred from homology"/>
<evidence type="ECO:0000256" key="6">
    <source>
        <dbReference type="RuleBase" id="RU363053"/>
    </source>
</evidence>
<dbReference type="PANTHER" id="PTHR11266">
    <property type="entry name" value="PEROXISOMAL MEMBRANE PROTEIN 2, PXMP2 MPV17"/>
    <property type="match status" value="1"/>
</dbReference>
<dbReference type="GO" id="GO:0005739">
    <property type="term" value="C:mitochondrion"/>
    <property type="evidence" value="ECO:0007669"/>
    <property type="project" value="TreeGrafter"/>
</dbReference>
<keyword evidence="3" id="KW-0812">Transmembrane</keyword>
<comment type="similarity">
    <text evidence="2 6">Belongs to the peroxisomal membrane protein PXMP2/4 family.</text>
</comment>
<evidence type="ECO:0000313" key="7">
    <source>
        <dbReference type="Proteomes" id="UP000887569"/>
    </source>
</evidence>
<evidence type="ECO:0000256" key="3">
    <source>
        <dbReference type="ARBA" id="ARBA00022692"/>
    </source>
</evidence>
<evidence type="ECO:0000313" key="8">
    <source>
        <dbReference type="WBParaSite" id="PgR090_g017_t02"/>
    </source>
</evidence>